<proteinExistence type="predicted"/>
<dbReference type="RefSeq" id="WP_207118248.1">
    <property type="nucleotide sequence ID" value="NZ_JAFLEQ010000003.1"/>
</dbReference>
<evidence type="ECO:0008006" key="3">
    <source>
        <dbReference type="Google" id="ProtNLM"/>
    </source>
</evidence>
<accession>A0A939DYG6</accession>
<reference evidence="1" key="1">
    <citation type="submission" date="2021-03" db="EMBL/GenBank/DDBJ databases">
        <authorList>
            <person name="Sun Q."/>
        </authorList>
    </citation>
    <scope>NUCLEOTIDE SEQUENCE</scope>
    <source>
        <strain evidence="1">CCM 8862</strain>
    </source>
</reference>
<sequence length="618" mass="65187">MAGGYFSRFFRTGRPTADGSANDARQLEKTVHATFADGAARRDEQLWLALYQRARAVCGPGSVGCTNAAAGVCRALALAGKPDKAVQVADEALRARKENFGRADTSVVVLAGLKLQAVTDLGDPQAELDTCADILPLYLESAGYTPPGDTPARPAHDSLVRLAGLIEHYLAVISRHGDAGCDRVREDLAAVAAAVTADCDPTDPATGIRLRHAVALFRDGEPSPARAAGELALVIDECGPGALAGTDDARAVAGMIRRLCETDSRTGRCTDEVTAVAGHVLDMVLAHHQPASSVALDIRLALLERQAATGHDDDGDAALAGWAEIDEELGQLRGAETGWMVFDDKAGPVVAAETIAALHCRVRLSIARVLASRHDFQAVLPWIAAADAEQGVLTGADRIRVSREIRDLLLSATDSRLVARGLRQADTVAAHTGRISDRWIFATALMSTRHYGRATQELQALLADDSRELDPRIRLAAESNLVVCLMNLGHTEQAVDGCYRLIDRMLADPDTAVDQQVTVRTNLAVCLSKLGRFTDAAGVLDALIAELRGHKATEPAAVIELRRLRANVDAATGNRPAAVYRLQDCLSDALALPGDAGAGLAATIRADLAGLTGPGAAD</sequence>
<dbReference type="InterPro" id="IPR011990">
    <property type="entry name" value="TPR-like_helical_dom_sf"/>
</dbReference>
<comment type="caution">
    <text evidence="1">The sequence shown here is derived from an EMBL/GenBank/DDBJ whole genome shotgun (WGS) entry which is preliminary data.</text>
</comment>
<dbReference type="Gene3D" id="1.25.40.10">
    <property type="entry name" value="Tetratricopeptide repeat domain"/>
    <property type="match status" value="1"/>
</dbReference>
<gene>
    <name evidence="1" type="ORF">JZY06_02765</name>
</gene>
<keyword evidence="2" id="KW-1185">Reference proteome</keyword>
<name>A0A939DYG6_9CORY</name>
<evidence type="ECO:0000313" key="2">
    <source>
        <dbReference type="Proteomes" id="UP000664332"/>
    </source>
</evidence>
<protein>
    <recommendedName>
        <fullName evidence="3">Tetratricopeptide repeat protein</fullName>
    </recommendedName>
</protein>
<dbReference type="Proteomes" id="UP000664332">
    <property type="component" value="Unassembled WGS sequence"/>
</dbReference>
<evidence type="ECO:0000313" key="1">
    <source>
        <dbReference type="EMBL" id="MBN9643554.1"/>
    </source>
</evidence>
<dbReference type="EMBL" id="JAFLEQ010000003">
    <property type="protein sequence ID" value="MBN9643554.1"/>
    <property type="molecule type" value="Genomic_DNA"/>
</dbReference>
<dbReference type="SUPFAM" id="SSF48452">
    <property type="entry name" value="TPR-like"/>
    <property type="match status" value="1"/>
</dbReference>
<organism evidence="1 2">
    <name type="scientific">Corynebacterium mendelii</name>
    <dbReference type="NCBI Taxonomy" id="2765362"/>
    <lineage>
        <taxon>Bacteria</taxon>
        <taxon>Bacillati</taxon>
        <taxon>Actinomycetota</taxon>
        <taxon>Actinomycetes</taxon>
        <taxon>Mycobacteriales</taxon>
        <taxon>Corynebacteriaceae</taxon>
        <taxon>Corynebacterium</taxon>
    </lineage>
</organism>
<dbReference type="AlphaFoldDB" id="A0A939DYG6"/>